<dbReference type="GeneID" id="111125900"/>
<dbReference type="InterPro" id="IPR031981">
    <property type="entry name" value="MIEAP_C"/>
</dbReference>
<evidence type="ECO:0000313" key="16">
    <source>
        <dbReference type="RefSeq" id="XP_022325834.1"/>
    </source>
</evidence>
<reference evidence="16" key="1">
    <citation type="submission" date="2025-08" db="UniProtKB">
        <authorList>
            <consortium name="RefSeq"/>
        </authorList>
    </citation>
    <scope>IDENTIFICATION</scope>
    <source>
        <tissue evidence="16">Whole sample</tissue>
    </source>
</reference>
<evidence type="ECO:0000256" key="7">
    <source>
        <dbReference type="ARBA" id="ARBA00022787"/>
    </source>
</evidence>
<keyword evidence="6" id="KW-0963">Cytoplasm</keyword>
<evidence type="ECO:0000313" key="15">
    <source>
        <dbReference type="Proteomes" id="UP000694844"/>
    </source>
</evidence>
<dbReference type="RefSeq" id="XP_022325834.1">
    <property type="nucleotide sequence ID" value="XM_022470126.1"/>
</dbReference>
<dbReference type="OrthoDB" id="6123715at2759"/>
<evidence type="ECO:0000256" key="12">
    <source>
        <dbReference type="ARBA" id="ARBA00032687"/>
    </source>
</evidence>
<evidence type="ECO:0000256" key="3">
    <source>
        <dbReference type="ARBA" id="ARBA00004496"/>
    </source>
</evidence>
<accession>A0A8B8DE51</accession>
<evidence type="ECO:0000256" key="13">
    <source>
        <dbReference type="SAM" id="Coils"/>
    </source>
</evidence>
<evidence type="ECO:0000259" key="14">
    <source>
        <dbReference type="Pfam" id="PF16026"/>
    </source>
</evidence>
<dbReference type="AlphaFoldDB" id="A0A8B8DE51"/>
<evidence type="ECO:0000256" key="1">
    <source>
        <dbReference type="ARBA" id="ARBA00004294"/>
    </source>
</evidence>
<dbReference type="InterPro" id="IPR026169">
    <property type="entry name" value="MIEAP"/>
</dbReference>
<organism evidence="15 16">
    <name type="scientific">Crassostrea virginica</name>
    <name type="common">Eastern oyster</name>
    <dbReference type="NCBI Taxonomy" id="6565"/>
    <lineage>
        <taxon>Eukaryota</taxon>
        <taxon>Metazoa</taxon>
        <taxon>Spiralia</taxon>
        <taxon>Lophotrochozoa</taxon>
        <taxon>Mollusca</taxon>
        <taxon>Bivalvia</taxon>
        <taxon>Autobranchia</taxon>
        <taxon>Pteriomorphia</taxon>
        <taxon>Ostreida</taxon>
        <taxon>Ostreoidea</taxon>
        <taxon>Ostreidae</taxon>
        <taxon>Crassostrea</taxon>
    </lineage>
</organism>
<keyword evidence="9" id="KW-0446">Lipid-binding</keyword>
<evidence type="ECO:0000256" key="8">
    <source>
        <dbReference type="ARBA" id="ARBA00023054"/>
    </source>
</evidence>
<evidence type="ECO:0000256" key="2">
    <source>
        <dbReference type="ARBA" id="ARBA00004305"/>
    </source>
</evidence>
<keyword evidence="7" id="KW-1000">Mitochondrion outer membrane</keyword>
<dbReference type="Proteomes" id="UP000694844">
    <property type="component" value="Chromosome 3"/>
</dbReference>
<dbReference type="GO" id="GO:0005759">
    <property type="term" value="C:mitochondrial matrix"/>
    <property type="evidence" value="ECO:0007669"/>
    <property type="project" value="UniProtKB-SubCell"/>
</dbReference>
<keyword evidence="15" id="KW-1185">Reference proteome</keyword>
<evidence type="ECO:0000256" key="9">
    <source>
        <dbReference type="ARBA" id="ARBA00023121"/>
    </source>
</evidence>
<keyword evidence="10" id="KW-0496">Mitochondrion</keyword>
<comment type="similarity">
    <text evidence="4">Belongs to the MIEAP family.</text>
</comment>
<dbReference type="PANTHER" id="PTHR21771">
    <property type="entry name" value="MITOCHONDRIA-EATING PROTEIN-RELATED"/>
    <property type="match status" value="1"/>
</dbReference>
<evidence type="ECO:0000256" key="6">
    <source>
        <dbReference type="ARBA" id="ARBA00022490"/>
    </source>
</evidence>
<keyword evidence="8 13" id="KW-0175">Coiled coil</keyword>
<dbReference type="GO" id="GO:0008289">
    <property type="term" value="F:lipid binding"/>
    <property type="evidence" value="ECO:0007669"/>
    <property type="project" value="UniProtKB-KW"/>
</dbReference>
<dbReference type="GO" id="GO:0005741">
    <property type="term" value="C:mitochondrial outer membrane"/>
    <property type="evidence" value="ECO:0007669"/>
    <property type="project" value="UniProtKB-SubCell"/>
</dbReference>
<name>A0A8B8DE51_CRAVI</name>
<feature type="coiled-coil region" evidence="13">
    <location>
        <begin position="12"/>
        <end position="43"/>
    </location>
</feature>
<keyword evidence="11" id="KW-0472">Membrane</keyword>
<protein>
    <recommendedName>
        <fullName evidence="5">Mitochondria-eating protein</fullName>
    </recommendedName>
    <alternativeName>
        <fullName evidence="12">Spermatogenesis-associated protein 18</fullName>
    </alternativeName>
</protein>
<evidence type="ECO:0000256" key="10">
    <source>
        <dbReference type="ARBA" id="ARBA00023128"/>
    </source>
</evidence>
<proteinExistence type="inferred from homology"/>
<evidence type="ECO:0000256" key="11">
    <source>
        <dbReference type="ARBA" id="ARBA00023136"/>
    </source>
</evidence>
<dbReference type="GO" id="GO:0035695">
    <property type="term" value="P:mitophagy by internal vacuole formation"/>
    <property type="evidence" value="ECO:0007669"/>
    <property type="project" value="TreeGrafter"/>
</dbReference>
<feature type="domain" description="Mitochondria-eating protein C-terminal" evidence="14">
    <location>
        <begin position="63"/>
        <end position="251"/>
    </location>
</feature>
<evidence type="ECO:0000256" key="4">
    <source>
        <dbReference type="ARBA" id="ARBA00008233"/>
    </source>
</evidence>
<sequence>MDVNTQRLVTIISELQYELDITKRKLQAEMAEKERILTRLSSIAGSKLTHNNPNIADLSDKNRPQKIGEMFNELYDNEWTDTVDSMTETMEETEVITKLRKALQYVYTKTKREAEDQYRSLQNALFQRDLRKSESENFIPIYKKISELQKEVSSISITNAKQSLREDSEFMLPFESVMIYGEPFVNRCVELCWMMHIQDPPMVLDFGSSAEIVDKNVFRFFTRSGELVDFVVWPAVLLHDNGPLIQKGVVQPFKKHTEKNSKR</sequence>
<dbReference type="GO" id="GO:0035694">
    <property type="term" value="P:mitochondrial protein catabolic process"/>
    <property type="evidence" value="ECO:0007669"/>
    <property type="project" value="InterPro"/>
</dbReference>
<comment type="subcellular location">
    <subcellularLocation>
        <location evidence="3">Cytoplasm</location>
    </subcellularLocation>
    <subcellularLocation>
        <location evidence="2">Mitochondrion matrix</location>
    </subcellularLocation>
    <subcellularLocation>
        <location evidence="1">Mitochondrion outer membrane</location>
    </subcellularLocation>
</comment>
<gene>
    <name evidence="16" type="primary">LOC111125900</name>
</gene>
<evidence type="ECO:0000256" key="5">
    <source>
        <dbReference type="ARBA" id="ARBA00019863"/>
    </source>
</evidence>
<dbReference type="Pfam" id="PF16026">
    <property type="entry name" value="MIEAP"/>
    <property type="match status" value="1"/>
</dbReference>
<dbReference type="KEGG" id="cvn:111125900"/>